<proteinExistence type="predicted"/>
<dbReference type="OrthoDB" id="9805566at2"/>
<dbReference type="SUPFAM" id="SSF103088">
    <property type="entry name" value="OmpA-like"/>
    <property type="match status" value="1"/>
</dbReference>
<dbReference type="InterPro" id="IPR050330">
    <property type="entry name" value="Bact_OuterMem_StrucFunc"/>
</dbReference>
<dbReference type="InterPro" id="IPR006664">
    <property type="entry name" value="OMP_bac"/>
</dbReference>
<dbReference type="InterPro" id="IPR036737">
    <property type="entry name" value="OmpA-like_sf"/>
</dbReference>
<dbReference type="Pfam" id="PF00691">
    <property type="entry name" value="OmpA"/>
    <property type="match status" value="1"/>
</dbReference>
<evidence type="ECO:0000313" key="7">
    <source>
        <dbReference type="Proteomes" id="UP000183994"/>
    </source>
</evidence>
<dbReference type="Pfam" id="PF13441">
    <property type="entry name" value="Gly-zipper_YMGG"/>
    <property type="match status" value="1"/>
</dbReference>
<dbReference type="Gene3D" id="3.30.1330.60">
    <property type="entry name" value="OmpA-like domain"/>
    <property type="match status" value="1"/>
</dbReference>
<feature type="domain" description="OmpA-like" evidence="5">
    <location>
        <begin position="100"/>
        <end position="217"/>
    </location>
</feature>
<dbReference type="STRING" id="1121393.SAMN02745216_00194"/>
<dbReference type="PROSITE" id="PS51257">
    <property type="entry name" value="PROKAR_LIPOPROTEIN"/>
    <property type="match status" value="1"/>
</dbReference>
<dbReference type="InterPro" id="IPR006690">
    <property type="entry name" value="OMPA-like_CS"/>
</dbReference>
<dbReference type="AlphaFoldDB" id="A0A1M6CAF9"/>
<evidence type="ECO:0000256" key="4">
    <source>
        <dbReference type="PROSITE-ProRule" id="PRU00473"/>
    </source>
</evidence>
<evidence type="ECO:0000256" key="3">
    <source>
        <dbReference type="ARBA" id="ARBA00023237"/>
    </source>
</evidence>
<keyword evidence="7" id="KW-1185">Reference proteome</keyword>
<evidence type="ECO:0000259" key="5">
    <source>
        <dbReference type="PROSITE" id="PS51123"/>
    </source>
</evidence>
<protein>
    <submittedName>
        <fullName evidence="6">Outer membrane protein OmpA</fullName>
    </submittedName>
</protein>
<evidence type="ECO:0000256" key="1">
    <source>
        <dbReference type="ARBA" id="ARBA00004442"/>
    </source>
</evidence>
<reference evidence="7" key="1">
    <citation type="submission" date="2016-11" db="EMBL/GenBank/DDBJ databases">
        <authorList>
            <person name="Varghese N."/>
            <person name="Submissions S."/>
        </authorList>
    </citation>
    <scope>NUCLEOTIDE SEQUENCE [LARGE SCALE GENOMIC DNA]</scope>
    <source>
        <strain evidence="7">DSM 16219</strain>
    </source>
</reference>
<keyword evidence="2 4" id="KW-0472">Membrane</keyword>
<evidence type="ECO:0000256" key="2">
    <source>
        <dbReference type="ARBA" id="ARBA00023136"/>
    </source>
</evidence>
<comment type="subcellular location">
    <subcellularLocation>
        <location evidence="1">Cell outer membrane</location>
    </subcellularLocation>
</comment>
<dbReference type="PANTHER" id="PTHR30329">
    <property type="entry name" value="STATOR ELEMENT OF FLAGELLAR MOTOR COMPLEX"/>
    <property type="match status" value="1"/>
</dbReference>
<dbReference type="EMBL" id="FQZU01000001">
    <property type="protein sequence ID" value="SHI58025.1"/>
    <property type="molecule type" value="Genomic_DNA"/>
</dbReference>
<dbReference type="PRINTS" id="PR01023">
    <property type="entry name" value="NAFLGMOTY"/>
</dbReference>
<sequence length="217" mass="22727">MTFMRRIGIPVTIILIVSLGMLGCADMNTTQRKTAQGAAVGTAAGAALGALIGSTQGEMGKGALIGSVAGAAVGTAVGHKMGKQAQELEQIPNTQVEVQEDKVVVTMDNSILFAVNSSVVQPGSQGTLRDIAQVMVKYPDTQIMVKGHTDSTGSEVYNQQLSERRANAVANILISYGVPAHRITAIGLGETMPIASNDTPDGRAMNRRVEIEVRPIQ</sequence>
<dbReference type="PANTHER" id="PTHR30329:SF21">
    <property type="entry name" value="LIPOPROTEIN YIAD-RELATED"/>
    <property type="match status" value="1"/>
</dbReference>
<name>A0A1M6CAF9_9BACT</name>
<dbReference type="PROSITE" id="PS51123">
    <property type="entry name" value="OMPA_2"/>
    <property type="match status" value="1"/>
</dbReference>
<gene>
    <name evidence="6" type="ORF">SAMN02745216_00194</name>
</gene>
<dbReference type="InterPro" id="IPR006665">
    <property type="entry name" value="OmpA-like"/>
</dbReference>
<accession>A0A1M6CAF9</accession>
<dbReference type="InterPro" id="IPR027367">
    <property type="entry name" value="Gly-zipper_YMGG"/>
</dbReference>
<dbReference type="GO" id="GO:0009279">
    <property type="term" value="C:cell outer membrane"/>
    <property type="evidence" value="ECO:0007669"/>
    <property type="project" value="UniProtKB-SubCell"/>
</dbReference>
<dbReference type="PROSITE" id="PS01068">
    <property type="entry name" value="OMPA_1"/>
    <property type="match status" value="1"/>
</dbReference>
<dbReference type="RefSeq" id="WP_083610681.1">
    <property type="nucleotide sequence ID" value="NZ_FQZU01000001.1"/>
</dbReference>
<evidence type="ECO:0000313" key="6">
    <source>
        <dbReference type="EMBL" id="SHI58025.1"/>
    </source>
</evidence>
<organism evidence="6 7">
    <name type="scientific">Desulfatibacillum alkenivorans DSM 16219</name>
    <dbReference type="NCBI Taxonomy" id="1121393"/>
    <lineage>
        <taxon>Bacteria</taxon>
        <taxon>Pseudomonadati</taxon>
        <taxon>Thermodesulfobacteriota</taxon>
        <taxon>Desulfobacteria</taxon>
        <taxon>Desulfobacterales</taxon>
        <taxon>Desulfatibacillaceae</taxon>
        <taxon>Desulfatibacillum</taxon>
    </lineage>
</organism>
<dbReference type="CDD" id="cd07185">
    <property type="entry name" value="OmpA_C-like"/>
    <property type="match status" value="1"/>
</dbReference>
<dbReference type="Proteomes" id="UP000183994">
    <property type="component" value="Unassembled WGS sequence"/>
</dbReference>
<keyword evidence="3" id="KW-0998">Cell outer membrane</keyword>
<dbReference type="PRINTS" id="PR01021">
    <property type="entry name" value="OMPADOMAIN"/>
</dbReference>